<evidence type="ECO:0000256" key="1">
    <source>
        <dbReference type="ARBA" id="ARBA00022481"/>
    </source>
</evidence>
<dbReference type="RefSeq" id="WP_069693001.1">
    <property type="nucleotide sequence ID" value="NZ_CP017147.1"/>
</dbReference>
<evidence type="ECO:0000259" key="6">
    <source>
        <dbReference type="PROSITE" id="PS50885"/>
    </source>
</evidence>
<dbReference type="CDD" id="cd11386">
    <property type="entry name" value="MCP_signal"/>
    <property type="match status" value="1"/>
</dbReference>
<dbReference type="GO" id="GO:0006935">
    <property type="term" value="P:chemotaxis"/>
    <property type="evidence" value="ECO:0007669"/>
    <property type="project" value="InterPro"/>
</dbReference>
<reference evidence="7 8" key="1">
    <citation type="journal article" date="2015" name="Antonie Van Leeuwenhoek">
        <title>Bosea vaviloviae sp. nov., a new species of slow-growing rhizobia isolated from nodules of the relict species Vavilovia formosa (Stev.) Fed.</title>
        <authorList>
            <person name="Safronova V.I."/>
            <person name="Kuznetsova I.G."/>
            <person name="Sazanova A.L."/>
            <person name="Kimeklis A.K."/>
            <person name="Belimov A.A."/>
            <person name="Andronov E.E."/>
            <person name="Pinaev A.G."/>
            <person name="Chizhevskaya E.P."/>
            <person name="Pukhaev A.R."/>
            <person name="Popov K.P."/>
            <person name="Willems A."/>
            <person name="Tikhonovich I.A."/>
        </authorList>
    </citation>
    <scope>NUCLEOTIDE SEQUENCE [LARGE SCALE GENOMIC DNA]</scope>
    <source>
        <strain evidence="7 8">Vaf18</strain>
    </source>
</reference>
<dbReference type="AlphaFoldDB" id="A0A1D7U8V8"/>
<dbReference type="EMBL" id="CP017147">
    <property type="protein sequence ID" value="AOO83807.1"/>
    <property type="molecule type" value="Genomic_DNA"/>
</dbReference>
<dbReference type="PANTHER" id="PTHR43531">
    <property type="entry name" value="PROTEIN ICFG"/>
    <property type="match status" value="1"/>
</dbReference>
<dbReference type="PANTHER" id="PTHR43531:SF14">
    <property type="entry name" value="METHYL-ACCEPTING CHEMOTAXIS PROTEIN I-RELATED"/>
    <property type="match status" value="1"/>
</dbReference>
<name>A0A1D7U8V8_9HYPH</name>
<dbReference type="GO" id="GO:0007165">
    <property type="term" value="P:signal transduction"/>
    <property type="evidence" value="ECO:0007669"/>
    <property type="project" value="UniProtKB-KW"/>
</dbReference>
<gene>
    <name evidence="7" type="ORF">BHK69_28195</name>
</gene>
<sequence>MSRSLDAIRRTFTTPLMLGQWALVPLTTLAAWFAGHPAWLAIAAVSALLAGISALAWFQDRTGLSTRITSTVSLCGQVALLVFSCEGTRYQIDMHMAFFAALAVTTAWCCWRVILTATMVVALHHLLLNMVYPLAVFPDGAEFARVVVHAVILLAEAGALVWLALRLESALKIADSASDEAVANQMRESQVRREAALADEQRAVVEEQLLVAVGAVVEAAKRGDFSVRTAQNSELGRLGSLVQGVDELTGACESFLDETDRALAALATGDLTVRMAERFEGRLAAVAGNFNRSTEALGTALTAVTRSASATHRAADEILAATRDLSGRGESQAASLEETSAVVEQMASTIRLTDEMMLAAREKARKAADNAGAGVAVAGRAIEAIDRIDEQAKRIVDIVGVMDGLAFQTNLLALNASVEAARAGEGGRGFAVVATEVRRLAQQSADAARDVRTLISETKAHVDEGVKLVREAGSNLDVVSSDAGSVAEAFEEISQATREQAQGVGEIERAVRQMDVLTQDNAQAASRTATAAGDMVETAQALARLTSRFKMESGPIPVARGMARQVA</sequence>
<dbReference type="PRINTS" id="PR00260">
    <property type="entry name" value="CHEMTRNSDUCR"/>
</dbReference>
<feature type="transmembrane region" description="Helical" evidence="4">
    <location>
        <begin position="98"/>
        <end position="123"/>
    </location>
</feature>
<keyword evidence="4" id="KW-0812">Transmembrane</keyword>
<dbReference type="InterPro" id="IPR004090">
    <property type="entry name" value="Chemotax_Me-accpt_rcpt"/>
</dbReference>
<dbReference type="SUPFAM" id="SSF58104">
    <property type="entry name" value="Methyl-accepting chemotaxis protein (MCP) signaling domain"/>
    <property type="match status" value="1"/>
</dbReference>
<feature type="domain" description="Methyl-accepting transducer" evidence="5">
    <location>
        <begin position="307"/>
        <end position="529"/>
    </location>
</feature>
<dbReference type="SMART" id="SM00283">
    <property type="entry name" value="MA"/>
    <property type="match status" value="1"/>
</dbReference>
<feature type="transmembrane region" description="Helical" evidence="4">
    <location>
        <begin position="39"/>
        <end position="58"/>
    </location>
</feature>
<dbReference type="PROSITE" id="PS50885">
    <property type="entry name" value="HAMP"/>
    <property type="match status" value="1"/>
</dbReference>
<dbReference type="Gene3D" id="1.10.287.950">
    <property type="entry name" value="Methyl-accepting chemotaxis protein"/>
    <property type="match status" value="1"/>
</dbReference>
<proteinExistence type="inferred from homology"/>
<keyword evidence="8" id="KW-1185">Reference proteome</keyword>
<dbReference type="Pfam" id="PF00015">
    <property type="entry name" value="MCPsignal"/>
    <property type="match status" value="1"/>
</dbReference>
<dbReference type="InterPro" id="IPR004089">
    <property type="entry name" value="MCPsignal_dom"/>
</dbReference>
<accession>A0A1D7U8V8</accession>
<evidence type="ECO:0000313" key="8">
    <source>
        <dbReference type="Proteomes" id="UP000094969"/>
    </source>
</evidence>
<organism evidence="7 8">
    <name type="scientific">Bosea vaviloviae</name>
    <dbReference type="NCBI Taxonomy" id="1526658"/>
    <lineage>
        <taxon>Bacteria</taxon>
        <taxon>Pseudomonadati</taxon>
        <taxon>Pseudomonadota</taxon>
        <taxon>Alphaproteobacteria</taxon>
        <taxon>Hyphomicrobiales</taxon>
        <taxon>Boseaceae</taxon>
        <taxon>Bosea</taxon>
    </lineage>
</organism>
<feature type="domain" description="HAMP" evidence="6">
    <location>
        <begin position="256"/>
        <end position="302"/>
    </location>
</feature>
<dbReference type="Proteomes" id="UP000094969">
    <property type="component" value="Chromosome"/>
</dbReference>
<evidence type="ECO:0000313" key="7">
    <source>
        <dbReference type="EMBL" id="AOO83807.1"/>
    </source>
</evidence>
<keyword evidence="4" id="KW-1133">Transmembrane helix</keyword>
<dbReference type="OrthoDB" id="3289104at2"/>
<keyword evidence="4" id="KW-0472">Membrane</keyword>
<comment type="similarity">
    <text evidence="2">Belongs to the methyl-accepting chemotaxis (MCP) protein family.</text>
</comment>
<dbReference type="PROSITE" id="PS50111">
    <property type="entry name" value="CHEMOTAXIS_TRANSDUC_2"/>
    <property type="match status" value="1"/>
</dbReference>
<evidence type="ECO:0000259" key="5">
    <source>
        <dbReference type="PROSITE" id="PS50111"/>
    </source>
</evidence>
<keyword evidence="3" id="KW-0807">Transducer</keyword>
<evidence type="ECO:0000256" key="4">
    <source>
        <dbReference type="SAM" id="Phobius"/>
    </source>
</evidence>
<dbReference type="InterPro" id="IPR051310">
    <property type="entry name" value="MCP_chemotaxis"/>
</dbReference>
<keyword evidence="1" id="KW-0488">Methylation</keyword>
<protein>
    <submittedName>
        <fullName evidence="7">Uncharacterized protein</fullName>
    </submittedName>
</protein>
<dbReference type="GO" id="GO:0004888">
    <property type="term" value="F:transmembrane signaling receptor activity"/>
    <property type="evidence" value="ECO:0007669"/>
    <property type="project" value="InterPro"/>
</dbReference>
<dbReference type="STRING" id="1526658.BHK69_28195"/>
<evidence type="ECO:0000256" key="3">
    <source>
        <dbReference type="PROSITE-ProRule" id="PRU00284"/>
    </source>
</evidence>
<dbReference type="Gene3D" id="1.20.120.1530">
    <property type="match status" value="1"/>
</dbReference>
<dbReference type="KEGG" id="bvv:BHK69_28195"/>
<dbReference type="InterPro" id="IPR003660">
    <property type="entry name" value="HAMP_dom"/>
</dbReference>
<dbReference type="GO" id="GO:0005886">
    <property type="term" value="C:plasma membrane"/>
    <property type="evidence" value="ECO:0007669"/>
    <property type="project" value="TreeGrafter"/>
</dbReference>
<evidence type="ECO:0000256" key="2">
    <source>
        <dbReference type="ARBA" id="ARBA00029447"/>
    </source>
</evidence>
<feature type="transmembrane region" description="Helical" evidence="4">
    <location>
        <begin position="12"/>
        <end position="33"/>
    </location>
</feature>